<name>A0A856MQ27_9CYAN</name>
<dbReference type="AlphaFoldDB" id="A0A856MQ27"/>
<dbReference type="Proteomes" id="UP000503129">
    <property type="component" value="Chromosome"/>
</dbReference>
<keyword evidence="1" id="KW-0732">Signal</keyword>
<protein>
    <submittedName>
        <fullName evidence="2">Uncharacterized protein</fullName>
    </submittedName>
</protein>
<organism evidence="2 3">
    <name type="scientific">Brasilonema sennae CENA114</name>
    <dbReference type="NCBI Taxonomy" id="415709"/>
    <lineage>
        <taxon>Bacteria</taxon>
        <taxon>Bacillati</taxon>
        <taxon>Cyanobacteriota</taxon>
        <taxon>Cyanophyceae</taxon>
        <taxon>Nostocales</taxon>
        <taxon>Scytonemataceae</taxon>
        <taxon>Brasilonema</taxon>
        <taxon>Bromeliae group (in: Brasilonema)</taxon>
    </lineage>
</organism>
<evidence type="ECO:0000313" key="3">
    <source>
        <dbReference type="Proteomes" id="UP000503129"/>
    </source>
</evidence>
<dbReference type="EMBL" id="CP030118">
    <property type="protein sequence ID" value="QDL12220.1"/>
    <property type="molecule type" value="Genomic_DNA"/>
</dbReference>
<reference evidence="2 3" key="1">
    <citation type="submission" date="2018-06" db="EMBL/GenBank/DDBJ databases">
        <title>Comparative genomics of Brasilonema spp. strains.</title>
        <authorList>
            <person name="Alvarenga D.O."/>
            <person name="Fiore M.F."/>
            <person name="Varani A.M."/>
        </authorList>
    </citation>
    <scope>NUCLEOTIDE SEQUENCE [LARGE SCALE GENOMIC DNA]</scope>
    <source>
        <strain evidence="2 3">CENA114</strain>
    </source>
</reference>
<evidence type="ECO:0000256" key="1">
    <source>
        <dbReference type="SAM" id="SignalP"/>
    </source>
</evidence>
<keyword evidence="3" id="KW-1185">Reference proteome</keyword>
<evidence type="ECO:0000313" key="2">
    <source>
        <dbReference type="EMBL" id="QDL12220.1"/>
    </source>
</evidence>
<sequence length="229" mass="25126">MKIFKPILVFLFLLVNLVIAQPSFADPIAEKSPEYAQITQQLNQLLQARNNPSAAGYNTVEQIQKGISDLQFQKYIMETTEDWGVCRNETGRTLAVYAHKPSKYGSSANTLFYLGNGRKTDDEWDCDGIYLPSGVNVAGISIPVTENPVVENPVTENPVAENQQQQPRQPLYVKIVDGTNLIVRSNPLTGEIELNAPPAGVFSVGELNPAVPYLSQAQIDAQVPNAPID</sequence>
<proteinExistence type="predicted"/>
<feature type="chain" id="PRO_5032667488" evidence="1">
    <location>
        <begin position="26"/>
        <end position="229"/>
    </location>
</feature>
<dbReference type="KEGG" id="bsen:DP114_12560"/>
<accession>A0A856MQ27</accession>
<gene>
    <name evidence="2" type="ORF">DP114_12560</name>
</gene>
<feature type="signal peptide" evidence="1">
    <location>
        <begin position="1"/>
        <end position="25"/>
    </location>
</feature>